<reference evidence="1 2" key="1">
    <citation type="journal article" date="2017" name="PLoS ONE">
        <title>Development of a real-time PCR for detection of Staphylococcus pseudintermedius using a novel automated comparison of whole-genome sequences.</title>
        <authorList>
            <person name="Verstappen K.M."/>
            <person name="Huijbregts L."/>
            <person name="Spaninks M."/>
            <person name="Wagenaar J.A."/>
            <person name="Fluit A.C."/>
            <person name="Duim B."/>
        </authorList>
    </citation>
    <scope>NUCLEOTIDE SEQUENCE [LARGE SCALE GENOMIC DNA]</scope>
    <source>
        <strain evidence="1 2">215070706401-1</strain>
    </source>
</reference>
<dbReference type="EMBL" id="MWUU01000008">
    <property type="protein sequence ID" value="PCF55035.1"/>
    <property type="molecule type" value="Genomic_DNA"/>
</dbReference>
<dbReference type="InterPro" id="IPR036038">
    <property type="entry name" value="Aminotransferase-like"/>
</dbReference>
<sequence>MNLFETMRLDHGEIPRLAYHAERLQRASTALGLPFDDTKWQQTIQQLCKTYARGQYRVKVMLEPSGELRTEVGTLQKTTTMTAQFVPMKSDIPEWQRIYKTSEREHVAHSHTTQLALFYDETTDKVLEFDIGNVVLTVDGTHYTPIYDNDFLQGCMRRDLLASARIKEKYLTTVMVKEALQHGGQLWMINSLREWVPITLDSKK</sequence>
<name>A0A2A4GX59_9STAP</name>
<dbReference type="InterPro" id="IPR001544">
    <property type="entry name" value="Aminotrans_IV"/>
</dbReference>
<protein>
    <submittedName>
        <fullName evidence="1">Aminodeoxychorismate lyase</fullName>
    </submittedName>
</protein>
<dbReference type="Gene3D" id="3.20.10.10">
    <property type="entry name" value="D-amino Acid Aminotransferase, subunit A, domain 2"/>
    <property type="match status" value="1"/>
</dbReference>
<dbReference type="InterPro" id="IPR043131">
    <property type="entry name" value="BCAT-like_N"/>
</dbReference>
<gene>
    <name evidence="1" type="ORF">B5C08_07065</name>
</gene>
<proteinExistence type="predicted"/>
<accession>A0A2A4GX59</accession>
<evidence type="ECO:0000313" key="2">
    <source>
        <dbReference type="Proteomes" id="UP000218335"/>
    </source>
</evidence>
<evidence type="ECO:0000313" key="1">
    <source>
        <dbReference type="EMBL" id="PCF55035.1"/>
    </source>
</evidence>
<dbReference type="RefSeq" id="WP_096592643.1">
    <property type="nucleotide sequence ID" value="NZ_MWRM01000003.1"/>
</dbReference>
<dbReference type="Proteomes" id="UP000218335">
    <property type="component" value="Unassembled WGS sequence"/>
</dbReference>
<organism evidence="1 2">
    <name type="scientific">Staphylococcus delphini</name>
    <dbReference type="NCBI Taxonomy" id="53344"/>
    <lineage>
        <taxon>Bacteria</taxon>
        <taxon>Bacillati</taxon>
        <taxon>Bacillota</taxon>
        <taxon>Bacilli</taxon>
        <taxon>Bacillales</taxon>
        <taxon>Staphylococcaceae</taxon>
        <taxon>Staphylococcus</taxon>
        <taxon>Staphylococcus intermedius group</taxon>
    </lineage>
</organism>
<dbReference type="GO" id="GO:0016829">
    <property type="term" value="F:lyase activity"/>
    <property type="evidence" value="ECO:0007669"/>
    <property type="project" value="UniProtKB-KW"/>
</dbReference>
<dbReference type="AlphaFoldDB" id="A0A2A4GX59"/>
<dbReference type="Pfam" id="PF01063">
    <property type="entry name" value="Aminotran_4"/>
    <property type="match status" value="2"/>
</dbReference>
<comment type="caution">
    <text evidence="1">The sequence shown here is derived from an EMBL/GenBank/DDBJ whole genome shotgun (WGS) entry which is preliminary data.</text>
</comment>
<keyword evidence="1" id="KW-0456">Lyase</keyword>
<dbReference type="Gene3D" id="3.30.470.10">
    <property type="match status" value="1"/>
</dbReference>
<dbReference type="SUPFAM" id="SSF56752">
    <property type="entry name" value="D-aminoacid aminotransferase-like PLP-dependent enzymes"/>
    <property type="match status" value="1"/>
</dbReference>
<dbReference type="InterPro" id="IPR043132">
    <property type="entry name" value="BCAT-like_C"/>
</dbReference>